<reference evidence="1 2" key="1">
    <citation type="submission" date="2023-03" db="EMBL/GenBank/DDBJ databases">
        <title>WGS of Gossypium arboreum.</title>
        <authorList>
            <person name="Yu D."/>
        </authorList>
    </citation>
    <scope>NUCLEOTIDE SEQUENCE [LARGE SCALE GENOMIC DNA]</scope>
    <source>
        <tissue evidence="1">Leaf</tissue>
    </source>
</reference>
<sequence length="156" mass="17271">MDVVDLRVRASSNSRKRLRLERGSSSVGKSSNNRLSCHRCGKQTIYPEGESPAPPLVYMATFLESDSPTHPLFLPTVLPDPLVESASAADPPTTTSTPFPQTLILTAKLLILPQLVSSITLPLQERSKPYSPNRKKSFRPVSFSPFVVPRKEDREL</sequence>
<dbReference type="Proteomes" id="UP001358586">
    <property type="component" value="Chromosome 2"/>
</dbReference>
<gene>
    <name evidence="1" type="ORF">PVK06_004770</name>
</gene>
<evidence type="ECO:0000313" key="2">
    <source>
        <dbReference type="Proteomes" id="UP001358586"/>
    </source>
</evidence>
<accession>A0ABR0QU47</accession>
<evidence type="ECO:0000313" key="1">
    <source>
        <dbReference type="EMBL" id="KAK5842417.1"/>
    </source>
</evidence>
<proteinExistence type="predicted"/>
<organism evidence="1 2">
    <name type="scientific">Gossypium arboreum</name>
    <name type="common">Tree cotton</name>
    <name type="synonym">Gossypium nanking</name>
    <dbReference type="NCBI Taxonomy" id="29729"/>
    <lineage>
        <taxon>Eukaryota</taxon>
        <taxon>Viridiplantae</taxon>
        <taxon>Streptophyta</taxon>
        <taxon>Embryophyta</taxon>
        <taxon>Tracheophyta</taxon>
        <taxon>Spermatophyta</taxon>
        <taxon>Magnoliopsida</taxon>
        <taxon>eudicotyledons</taxon>
        <taxon>Gunneridae</taxon>
        <taxon>Pentapetalae</taxon>
        <taxon>rosids</taxon>
        <taxon>malvids</taxon>
        <taxon>Malvales</taxon>
        <taxon>Malvaceae</taxon>
        <taxon>Malvoideae</taxon>
        <taxon>Gossypium</taxon>
    </lineage>
</organism>
<comment type="caution">
    <text evidence="1">The sequence shown here is derived from an EMBL/GenBank/DDBJ whole genome shotgun (WGS) entry which is preliminary data.</text>
</comment>
<dbReference type="EMBL" id="JARKNE010000002">
    <property type="protein sequence ID" value="KAK5842417.1"/>
    <property type="molecule type" value="Genomic_DNA"/>
</dbReference>
<keyword evidence="2" id="KW-1185">Reference proteome</keyword>
<name>A0ABR0QU47_GOSAR</name>
<protein>
    <submittedName>
        <fullName evidence="1">Uncharacterized protein</fullName>
    </submittedName>
</protein>